<reference evidence="1" key="1">
    <citation type="submission" date="2022-07" db="EMBL/GenBank/DDBJ databases">
        <title>Phylogenomic reconstructions and comparative analyses of Kickxellomycotina fungi.</title>
        <authorList>
            <person name="Reynolds N.K."/>
            <person name="Stajich J.E."/>
            <person name="Barry K."/>
            <person name="Grigoriev I.V."/>
            <person name="Crous P."/>
            <person name="Smith M.E."/>
        </authorList>
    </citation>
    <scope>NUCLEOTIDE SEQUENCE</scope>
    <source>
        <strain evidence="1">BCRC 34780</strain>
    </source>
</reference>
<keyword evidence="2" id="KW-1185">Reference proteome</keyword>
<evidence type="ECO:0000313" key="1">
    <source>
        <dbReference type="EMBL" id="KAJ2803855.1"/>
    </source>
</evidence>
<organism evidence="1 2">
    <name type="scientific">Coemansia helicoidea</name>
    <dbReference type="NCBI Taxonomy" id="1286919"/>
    <lineage>
        <taxon>Eukaryota</taxon>
        <taxon>Fungi</taxon>
        <taxon>Fungi incertae sedis</taxon>
        <taxon>Zoopagomycota</taxon>
        <taxon>Kickxellomycotina</taxon>
        <taxon>Kickxellomycetes</taxon>
        <taxon>Kickxellales</taxon>
        <taxon>Kickxellaceae</taxon>
        <taxon>Coemansia</taxon>
    </lineage>
</organism>
<sequence>MEPTKGSPSPVDRSSAAAGGYTKRPAVAKPSQSDAAGIRLTETVPYHELYIGGVQVHFPFQPYPSQLGMMNHMIRALNRKQNVMIESPTGSGKSLALLCASLAWSRNFTSKQRQLRANMEAVIRKYCRHNQAAIARLHDASRLKDDRPASPNKDSDLEIVIDGLAASIELEEHVLSDDEDDADADPATPVAVPSGTPSSQPERTVASPTPSTPASYCTACTSPACGGTTATTSNVVQQKGAQPAAVSLESLVLMAVTIWKPTVDHILRAANAGVPAGLTSADIEVLKEARENLDVPKPRIYFGSRTHRQVAQLVDELRRKTPYRLRTAMLGSRSQTCLLNEASEVDAVDEMCRDLLDSSGCSFFSRTQKLAGSHHLQAGGELEIWDLEDIVELGRKVGGCPYYAARSLAESAELTFCPYNYIVDPSIRSAVGVNLHNSIVILDEAHNIEGVAREAGSLEITDLQLVRMAKECAKIIELMIMVRQHTLVMSVAQTLADWLRSSDMVYEFSDHEKQTAVWPNDGASLGELLDSLSLTPALIAALDRAYVEIDADIKSRRAEKNRTVLDLEPDVQLSLGAMRNVQRLLWVLKCAMPGSKYSGDYRAAASRAAVRALPDARPSGRRRRPSSRSSEQAMVVNTLALWSMNPGVVFSEIAEEARSVVLTSGTLSPVGSYASELQAEFASTLEANHVIDPQRFMAMVVECGPSGQPVVAKHSTVSLMSFQDDVGAAVVAIAAQSPDGMLVFAPSYALLSSLFARWETTGHMDALKQSKEVFLEPPGGSSDAFAKMMTRFQETLARKQGEQGPATRGAVLFAVYRGKVSEGIDFADQLCRTVVNIGIPYPAFKDVQVILKREYNDSRSRPAAADDGTGHAERLVSGGEWYETQAFRALNQALGRCLRHKDDWGAIVMLEARFAIPRNAARLSKWIRSYIREYDSFDDAMRNLRGFYATRIASDKAALASVKQVADPPADPPAEPPADPPTGPPAKRRTRQRVKPPAKPRTTTSIYISDDDDFV</sequence>
<evidence type="ECO:0000313" key="2">
    <source>
        <dbReference type="Proteomes" id="UP001140087"/>
    </source>
</evidence>
<dbReference type="Proteomes" id="UP001140087">
    <property type="component" value="Unassembled WGS sequence"/>
</dbReference>
<protein>
    <submittedName>
        <fullName evidence="1">Uncharacterized protein</fullName>
    </submittedName>
</protein>
<gene>
    <name evidence="1" type="ORF">H4R21_001868</name>
</gene>
<name>A0ACC1LAY0_9FUNG</name>
<dbReference type="EMBL" id="JANBUN010000426">
    <property type="protein sequence ID" value="KAJ2803855.1"/>
    <property type="molecule type" value="Genomic_DNA"/>
</dbReference>
<proteinExistence type="predicted"/>
<accession>A0ACC1LAY0</accession>
<comment type="caution">
    <text evidence="1">The sequence shown here is derived from an EMBL/GenBank/DDBJ whole genome shotgun (WGS) entry which is preliminary data.</text>
</comment>